<dbReference type="Proteomes" id="UP001274321">
    <property type="component" value="Unassembled WGS sequence"/>
</dbReference>
<gene>
    <name evidence="1" type="ORF">SCD90_11535</name>
</gene>
<protein>
    <submittedName>
        <fullName evidence="1">DUF1192 domain-containing protein</fullName>
    </submittedName>
</protein>
<dbReference type="InterPro" id="IPR009579">
    <property type="entry name" value="DUF1192"/>
</dbReference>
<keyword evidence="2" id="KW-1185">Reference proteome</keyword>
<name>A0ABU4RPB0_9HYPH</name>
<evidence type="ECO:0000313" key="1">
    <source>
        <dbReference type="EMBL" id="MDX6806697.1"/>
    </source>
</evidence>
<organism evidence="1 2">
    <name type="scientific">Terrihabitans rhizophilus</name>
    <dbReference type="NCBI Taxonomy" id="3092662"/>
    <lineage>
        <taxon>Bacteria</taxon>
        <taxon>Pseudomonadati</taxon>
        <taxon>Pseudomonadota</taxon>
        <taxon>Alphaproteobacteria</taxon>
        <taxon>Hyphomicrobiales</taxon>
        <taxon>Terrihabitans</taxon>
    </lineage>
</organism>
<comment type="caution">
    <text evidence="1">The sequence shown here is derived from an EMBL/GenBank/DDBJ whole genome shotgun (WGS) entry which is preliminary data.</text>
</comment>
<evidence type="ECO:0000313" key="2">
    <source>
        <dbReference type="Proteomes" id="UP001274321"/>
    </source>
</evidence>
<dbReference type="EMBL" id="JAXAFJ010000006">
    <property type="protein sequence ID" value="MDX6806697.1"/>
    <property type="molecule type" value="Genomic_DNA"/>
</dbReference>
<dbReference type="RefSeq" id="WP_319844820.1">
    <property type="nucleotide sequence ID" value="NZ_JAXAFJ010000006.1"/>
</dbReference>
<proteinExistence type="predicted"/>
<sequence length="64" mass="7006">MNAEEDAQHRRPGFQIGEDLSALSVAELDHRVTALQVEIERLNKARAAKVAHLDAAAGIFGKLR</sequence>
<reference evidence="1 2" key="1">
    <citation type="submission" date="2023-11" db="EMBL/GenBank/DDBJ databases">
        <authorList>
            <person name="Bao R."/>
        </authorList>
    </citation>
    <scope>NUCLEOTIDE SEQUENCE [LARGE SCALE GENOMIC DNA]</scope>
    <source>
        <strain evidence="1 2">PJ23</strain>
    </source>
</reference>
<dbReference type="Pfam" id="PF06698">
    <property type="entry name" value="DUF1192"/>
    <property type="match status" value="1"/>
</dbReference>
<accession>A0ABU4RPB0</accession>